<dbReference type="EMBL" id="QRBI01000134">
    <property type="protein sequence ID" value="RMC01838.1"/>
    <property type="molecule type" value="Genomic_DNA"/>
</dbReference>
<gene>
    <name evidence="1" type="ORF">DUI87_20999</name>
</gene>
<protein>
    <submittedName>
        <fullName evidence="1">Uncharacterized protein</fullName>
    </submittedName>
</protein>
<dbReference type="Proteomes" id="UP000269221">
    <property type="component" value="Unassembled WGS sequence"/>
</dbReference>
<organism evidence="1 2">
    <name type="scientific">Hirundo rustica rustica</name>
    <dbReference type="NCBI Taxonomy" id="333673"/>
    <lineage>
        <taxon>Eukaryota</taxon>
        <taxon>Metazoa</taxon>
        <taxon>Chordata</taxon>
        <taxon>Craniata</taxon>
        <taxon>Vertebrata</taxon>
        <taxon>Euteleostomi</taxon>
        <taxon>Archelosauria</taxon>
        <taxon>Archosauria</taxon>
        <taxon>Dinosauria</taxon>
        <taxon>Saurischia</taxon>
        <taxon>Theropoda</taxon>
        <taxon>Coelurosauria</taxon>
        <taxon>Aves</taxon>
        <taxon>Neognathae</taxon>
        <taxon>Neoaves</taxon>
        <taxon>Telluraves</taxon>
        <taxon>Australaves</taxon>
        <taxon>Passeriformes</taxon>
        <taxon>Sylvioidea</taxon>
        <taxon>Hirundinidae</taxon>
        <taxon>Hirundo</taxon>
    </lineage>
</organism>
<evidence type="ECO:0000313" key="1">
    <source>
        <dbReference type="EMBL" id="RMC01838.1"/>
    </source>
</evidence>
<name>A0A3M0JL78_HIRRU</name>
<evidence type="ECO:0000313" key="2">
    <source>
        <dbReference type="Proteomes" id="UP000269221"/>
    </source>
</evidence>
<sequence>MGPSVAAFSRTQGAALNRAEVSGFWCPELGEVELKWGLKNKRNSSKKDKRLWLSRSTETSPLCREFQMSNPTLLSPPGGHFKDGLELLELPWTASKHRLSLLLLGSGHHPHLEPRFRSDPEPRFRSDLELRFQSDLEPRAHLPRPGPLVWTTQLDLSQTQTGFVLGTGMESAKGQRKLRLDCSRSLDWRHLDGGKIWTAVWAIESGVAERGFNSKKAAGCLGFDSWKHWTGPISRWWHQCWSPWEAWKSKVLFTRNRFVLKVNVSRKRCYKE</sequence>
<comment type="caution">
    <text evidence="1">The sequence shown here is derived from an EMBL/GenBank/DDBJ whole genome shotgun (WGS) entry which is preliminary data.</text>
</comment>
<proteinExistence type="predicted"/>
<reference evidence="1 2" key="1">
    <citation type="submission" date="2018-07" db="EMBL/GenBank/DDBJ databases">
        <title>A high quality draft genome assembly of the barn swallow (H. rustica rustica).</title>
        <authorList>
            <person name="Formenti G."/>
            <person name="Chiara M."/>
            <person name="Poveda L."/>
            <person name="Francoijs K.-J."/>
            <person name="Bonisoli-Alquati A."/>
            <person name="Canova L."/>
            <person name="Gianfranceschi L."/>
            <person name="Horner D.S."/>
            <person name="Saino N."/>
        </authorList>
    </citation>
    <scope>NUCLEOTIDE SEQUENCE [LARGE SCALE GENOMIC DNA]</scope>
    <source>
        <strain evidence="1">Chelidonia</strain>
        <tissue evidence="1">Blood</tissue>
    </source>
</reference>
<accession>A0A3M0JL78</accession>
<keyword evidence="2" id="KW-1185">Reference proteome</keyword>
<dbReference type="AlphaFoldDB" id="A0A3M0JL78"/>